<dbReference type="InterPro" id="IPR003509">
    <property type="entry name" value="UPF0102_YraN-like"/>
</dbReference>
<dbReference type="CDD" id="cd20736">
    <property type="entry name" value="PoNe_Nuclease"/>
    <property type="match status" value="1"/>
</dbReference>
<comment type="caution">
    <text evidence="3">The sequence shown here is derived from an EMBL/GenBank/DDBJ whole genome shotgun (WGS) entry which is preliminary data.</text>
</comment>
<dbReference type="Proteomes" id="UP000053274">
    <property type="component" value="Unassembled WGS sequence"/>
</dbReference>
<dbReference type="InterPro" id="IPR011856">
    <property type="entry name" value="tRNA_endonuc-like_dom_sf"/>
</dbReference>
<protein>
    <recommendedName>
        <fullName evidence="2">UPF0102 protein ABR54_02950</fullName>
    </recommendedName>
</protein>
<dbReference type="GO" id="GO:0003676">
    <property type="term" value="F:nucleic acid binding"/>
    <property type="evidence" value="ECO:0007669"/>
    <property type="project" value="InterPro"/>
</dbReference>
<dbReference type="Pfam" id="PF02021">
    <property type="entry name" value="UPF0102"/>
    <property type="match status" value="1"/>
</dbReference>
<sequence>MKTKNNKSTGALGEEAVAQFLIEADCEIIERNWRIREGEIDIIALNPTGIFSFVEVKTRSSVAFGHPFEAINRDKAHRMQRLALAWLATHGCLGCEYQIDVAAVLIQANGKHTIEYRENLL</sequence>
<dbReference type="HAMAP" id="MF_00048">
    <property type="entry name" value="UPF0102"/>
    <property type="match status" value="1"/>
</dbReference>
<proteinExistence type="inferred from homology"/>
<dbReference type="PANTHER" id="PTHR34039">
    <property type="entry name" value="UPF0102 PROTEIN YRAN"/>
    <property type="match status" value="1"/>
</dbReference>
<comment type="similarity">
    <text evidence="1 2">Belongs to the UPF0102 family.</text>
</comment>
<organism evidence="3 4">
    <name type="scientific">Actinobacteria bacterium BACL15 MAG-120619-bin91</name>
    <dbReference type="NCBI Taxonomy" id="1655562"/>
    <lineage>
        <taxon>Bacteria</taxon>
        <taxon>Bacillati</taxon>
        <taxon>Actinomycetota</taxon>
        <taxon>Actinomycetes</taxon>
        <taxon>Actinomycetes incertae sedis</taxon>
        <taxon>ac1 cluster</taxon>
    </lineage>
</organism>
<reference evidence="3 4" key="1">
    <citation type="submission" date="2015-10" db="EMBL/GenBank/DDBJ databases">
        <title>Metagenome-Assembled Genomes uncover a global brackish microbiome.</title>
        <authorList>
            <person name="Hugerth L.W."/>
            <person name="Larsson J."/>
            <person name="Alneberg J."/>
            <person name="Lindh M.V."/>
            <person name="Legrand C."/>
            <person name="Pinhassi J."/>
            <person name="Andersson A.F."/>
        </authorList>
    </citation>
    <scope>NUCLEOTIDE SEQUENCE [LARGE SCALE GENOMIC DNA]</scope>
    <source>
        <strain evidence="3">BACL15 MAG-120619-bin91</strain>
    </source>
</reference>
<dbReference type="AlphaFoldDB" id="A0A0R2PFE2"/>
<evidence type="ECO:0000256" key="1">
    <source>
        <dbReference type="ARBA" id="ARBA00006738"/>
    </source>
</evidence>
<dbReference type="InterPro" id="IPR011335">
    <property type="entry name" value="Restrct_endonuc-II-like"/>
</dbReference>
<gene>
    <name evidence="3" type="ORF">ABR54_02950</name>
</gene>
<evidence type="ECO:0000313" key="3">
    <source>
        <dbReference type="EMBL" id="KRO35728.1"/>
    </source>
</evidence>
<dbReference type="PANTHER" id="PTHR34039:SF1">
    <property type="entry name" value="UPF0102 PROTEIN YRAN"/>
    <property type="match status" value="1"/>
</dbReference>
<accession>A0A0R2PFE2</accession>
<dbReference type="SUPFAM" id="SSF52980">
    <property type="entry name" value="Restriction endonuclease-like"/>
    <property type="match status" value="1"/>
</dbReference>
<evidence type="ECO:0000256" key="2">
    <source>
        <dbReference type="HAMAP-Rule" id="MF_00048"/>
    </source>
</evidence>
<evidence type="ECO:0000313" key="4">
    <source>
        <dbReference type="Proteomes" id="UP000053274"/>
    </source>
</evidence>
<name>A0A0R2PFE2_9ACTN</name>
<dbReference type="NCBIfam" id="NF009154">
    <property type="entry name" value="PRK12497.3-3"/>
    <property type="match status" value="1"/>
</dbReference>
<dbReference type="Gene3D" id="3.40.1350.10">
    <property type="match status" value="1"/>
</dbReference>
<dbReference type="EMBL" id="LIAM01000062">
    <property type="protein sequence ID" value="KRO35728.1"/>
    <property type="molecule type" value="Genomic_DNA"/>
</dbReference>